<sequence>MAPAMEEIPVLADPAAMSRRGSSEGWPNTGKVHSGFTSLRSSKTTLLSSYSQADTIKRYHHVTCLRERKCMVLWKTVDSPFSCGEKWALMEEDISI</sequence>
<comment type="caution">
    <text evidence="2">The sequence shown here is derived from an EMBL/GenBank/DDBJ whole genome shotgun (WGS) entry which is preliminary data.</text>
</comment>
<evidence type="ECO:0000256" key="1">
    <source>
        <dbReference type="SAM" id="MobiDB-lite"/>
    </source>
</evidence>
<protein>
    <submittedName>
        <fullName evidence="2">Uncharacterized protein</fullName>
    </submittedName>
</protein>
<dbReference type="Proteomes" id="UP000807115">
    <property type="component" value="Chromosome 8"/>
</dbReference>
<organism evidence="2 3">
    <name type="scientific">Sorghum bicolor</name>
    <name type="common">Sorghum</name>
    <name type="synonym">Sorghum vulgare</name>
    <dbReference type="NCBI Taxonomy" id="4558"/>
    <lineage>
        <taxon>Eukaryota</taxon>
        <taxon>Viridiplantae</taxon>
        <taxon>Streptophyta</taxon>
        <taxon>Embryophyta</taxon>
        <taxon>Tracheophyta</taxon>
        <taxon>Spermatophyta</taxon>
        <taxon>Magnoliopsida</taxon>
        <taxon>Liliopsida</taxon>
        <taxon>Poales</taxon>
        <taxon>Poaceae</taxon>
        <taxon>PACMAD clade</taxon>
        <taxon>Panicoideae</taxon>
        <taxon>Andropogonodae</taxon>
        <taxon>Andropogoneae</taxon>
        <taxon>Sorghinae</taxon>
        <taxon>Sorghum</taxon>
    </lineage>
</organism>
<reference evidence="2" key="1">
    <citation type="journal article" date="2019" name="BMC Genomics">
        <title>A new reference genome for Sorghum bicolor reveals high levels of sequence similarity between sweet and grain genotypes: implications for the genetics of sugar metabolism.</title>
        <authorList>
            <person name="Cooper E.A."/>
            <person name="Brenton Z.W."/>
            <person name="Flinn B.S."/>
            <person name="Jenkins J."/>
            <person name="Shu S."/>
            <person name="Flowers D."/>
            <person name="Luo F."/>
            <person name="Wang Y."/>
            <person name="Xia P."/>
            <person name="Barry K."/>
            <person name="Daum C."/>
            <person name="Lipzen A."/>
            <person name="Yoshinaga Y."/>
            <person name="Schmutz J."/>
            <person name="Saski C."/>
            <person name="Vermerris W."/>
            <person name="Kresovich S."/>
        </authorList>
    </citation>
    <scope>NUCLEOTIDE SEQUENCE</scope>
</reference>
<feature type="region of interest" description="Disordered" evidence="1">
    <location>
        <begin position="1"/>
        <end position="33"/>
    </location>
</feature>
<dbReference type="AlphaFoldDB" id="A0A921QIB4"/>
<evidence type="ECO:0000313" key="3">
    <source>
        <dbReference type="Proteomes" id="UP000807115"/>
    </source>
</evidence>
<evidence type="ECO:0000313" key="2">
    <source>
        <dbReference type="EMBL" id="KAG0520935.1"/>
    </source>
</evidence>
<gene>
    <name evidence="2" type="ORF">BDA96_08G117600</name>
</gene>
<name>A0A921QIB4_SORBI</name>
<reference evidence="2" key="2">
    <citation type="submission" date="2020-10" db="EMBL/GenBank/DDBJ databases">
        <authorList>
            <person name="Cooper E.A."/>
            <person name="Brenton Z.W."/>
            <person name="Flinn B.S."/>
            <person name="Jenkins J."/>
            <person name="Shu S."/>
            <person name="Flowers D."/>
            <person name="Luo F."/>
            <person name="Wang Y."/>
            <person name="Xia P."/>
            <person name="Barry K."/>
            <person name="Daum C."/>
            <person name="Lipzen A."/>
            <person name="Yoshinaga Y."/>
            <person name="Schmutz J."/>
            <person name="Saski C."/>
            <person name="Vermerris W."/>
            <person name="Kresovich S."/>
        </authorList>
    </citation>
    <scope>NUCLEOTIDE SEQUENCE</scope>
</reference>
<proteinExistence type="predicted"/>
<accession>A0A921QIB4</accession>
<dbReference type="EMBL" id="CM027687">
    <property type="protein sequence ID" value="KAG0520935.1"/>
    <property type="molecule type" value="Genomic_DNA"/>
</dbReference>